<feature type="transmembrane region" description="Helical" evidence="1">
    <location>
        <begin position="20"/>
        <end position="41"/>
    </location>
</feature>
<keyword evidence="1" id="KW-0812">Transmembrane</keyword>
<proteinExistence type="predicted"/>
<protein>
    <submittedName>
        <fullName evidence="3">Carboxylesterase</fullName>
    </submittedName>
</protein>
<dbReference type="GO" id="GO:0003824">
    <property type="term" value="F:catalytic activity"/>
    <property type="evidence" value="ECO:0007669"/>
    <property type="project" value="UniProtKB-ARBA"/>
</dbReference>
<evidence type="ECO:0000313" key="4">
    <source>
        <dbReference type="Proteomes" id="UP000185663"/>
    </source>
</evidence>
<dbReference type="OrthoDB" id="8444301at2"/>
<evidence type="ECO:0000313" key="3">
    <source>
        <dbReference type="EMBL" id="SDS08755.1"/>
    </source>
</evidence>
<organism evidence="3 4">
    <name type="scientific">Paraoerskovia marina</name>
    <dbReference type="NCBI Taxonomy" id="545619"/>
    <lineage>
        <taxon>Bacteria</taxon>
        <taxon>Bacillati</taxon>
        <taxon>Actinomycetota</taxon>
        <taxon>Actinomycetes</taxon>
        <taxon>Micrococcales</taxon>
        <taxon>Cellulomonadaceae</taxon>
        <taxon>Paraoerskovia</taxon>
    </lineage>
</organism>
<keyword evidence="4" id="KW-1185">Reference proteome</keyword>
<reference evidence="3 4" key="1">
    <citation type="submission" date="2016-10" db="EMBL/GenBank/DDBJ databases">
        <authorList>
            <person name="de Groot N.N."/>
        </authorList>
    </citation>
    <scope>NUCLEOTIDE SEQUENCE [LARGE SCALE GENOMIC DNA]</scope>
    <source>
        <strain evidence="3 4">DSM 22126</strain>
    </source>
</reference>
<dbReference type="EMBL" id="LT629776">
    <property type="protein sequence ID" value="SDS08755.1"/>
    <property type="molecule type" value="Genomic_DNA"/>
</dbReference>
<name>A0A1H1PCJ1_9CELL</name>
<keyword evidence="1" id="KW-1133">Transmembrane helix</keyword>
<sequence>MTDAEAPSDDAPTVSPWKKVALGGVVVLLAALLVVAFTPLFDDDLSGEPEAMLTYDEAVTAATALEARDGDDVAPECRSRVVDQGERTAKAVVLLHGFTNCPAQFEVIAEAYADQGVSVVVPRLPHHGLSDRLTDDLSELTPGELVELTGDAVDIAAGLGDEVTVVGLSAGGSLAAWAAANRDDVDEAVLIAPLVAPKVLPVPVVEPFARLARLGPDVHLWWDGDLKGDLATPPYAYPRYSLRSLGAVLAVGRAAHGDIGRDEPLDRLVVVTNENDGAVSNAAVGILASALVQVADAETIYVFPEDLGLGHDVVDPEGEDKDGLPESYAVLGDLLDLPDLVDRLDDREG</sequence>
<dbReference type="Proteomes" id="UP000185663">
    <property type="component" value="Chromosome I"/>
</dbReference>
<evidence type="ECO:0000256" key="1">
    <source>
        <dbReference type="SAM" id="Phobius"/>
    </source>
</evidence>
<evidence type="ECO:0000259" key="2">
    <source>
        <dbReference type="Pfam" id="PF12697"/>
    </source>
</evidence>
<dbReference type="InterPro" id="IPR029058">
    <property type="entry name" value="AB_hydrolase_fold"/>
</dbReference>
<accession>A0A1H1PCJ1</accession>
<dbReference type="RefSeq" id="WP_083371645.1">
    <property type="nucleotide sequence ID" value="NZ_LT629776.1"/>
</dbReference>
<dbReference type="InterPro" id="IPR000073">
    <property type="entry name" value="AB_hydrolase_1"/>
</dbReference>
<gene>
    <name evidence="3" type="ORF">SAMN04489860_0766</name>
</gene>
<keyword evidence="1" id="KW-0472">Membrane</keyword>
<dbReference type="AlphaFoldDB" id="A0A1H1PCJ1"/>
<dbReference type="Pfam" id="PF12697">
    <property type="entry name" value="Abhydrolase_6"/>
    <property type="match status" value="1"/>
</dbReference>
<dbReference type="SUPFAM" id="SSF53474">
    <property type="entry name" value="alpha/beta-Hydrolases"/>
    <property type="match status" value="1"/>
</dbReference>
<dbReference type="eggNOG" id="COG2267">
    <property type="taxonomic scope" value="Bacteria"/>
</dbReference>
<dbReference type="Gene3D" id="3.40.50.1820">
    <property type="entry name" value="alpha/beta hydrolase"/>
    <property type="match status" value="1"/>
</dbReference>
<feature type="domain" description="AB hydrolase-1" evidence="2">
    <location>
        <begin position="92"/>
        <end position="312"/>
    </location>
</feature>